<accession>A0A6H2A4L2</accession>
<evidence type="ECO:0000313" key="3">
    <source>
        <dbReference type="EMBL" id="QJA85668.1"/>
    </source>
</evidence>
<sequence length="60" mass="6885">MEYCKDALDWLGIETTCGKSCPKYKNCPRILIEDSSDRLADKVMKIMIRSANEKSRSRVS</sequence>
<dbReference type="EMBL" id="MT142588">
    <property type="protein sequence ID" value="QJA85668.1"/>
    <property type="molecule type" value="Genomic_DNA"/>
</dbReference>
<dbReference type="AlphaFoldDB" id="A0A6H2A4L2"/>
<dbReference type="EMBL" id="MT144958">
    <property type="protein sequence ID" value="QJI01885.1"/>
    <property type="molecule type" value="Genomic_DNA"/>
</dbReference>
<proteinExistence type="predicted"/>
<evidence type="ECO:0000313" key="1">
    <source>
        <dbReference type="EMBL" id="QJA54380.1"/>
    </source>
</evidence>
<name>A0A6H2A4L2_9ZZZZ</name>
<dbReference type="EMBL" id="MT144501">
    <property type="protein sequence ID" value="QJA54380.1"/>
    <property type="molecule type" value="Genomic_DNA"/>
</dbReference>
<organism evidence="1">
    <name type="scientific">viral metagenome</name>
    <dbReference type="NCBI Taxonomy" id="1070528"/>
    <lineage>
        <taxon>unclassified sequences</taxon>
        <taxon>metagenomes</taxon>
        <taxon>organismal metagenomes</taxon>
    </lineage>
</organism>
<evidence type="ECO:0000313" key="2">
    <source>
        <dbReference type="EMBL" id="QJA73611.1"/>
    </source>
</evidence>
<evidence type="ECO:0000313" key="4">
    <source>
        <dbReference type="EMBL" id="QJI01885.1"/>
    </source>
</evidence>
<protein>
    <submittedName>
        <fullName evidence="1">Uncharacterized protein</fullName>
    </submittedName>
</protein>
<reference evidence="1" key="1">
    <citation type="submission" date="2020-03" db="EMBL/GenBank/DDBJ databases">
        <title>The deep terrestrial virosphere.</title>
        <authorList>
            <person name="Holmfeldt K."/>
            <person name="Nilsson E."/>
            <person name="Simone D."/>
            <person name="Lopez-Fernandez M."/>
            <person name="Wu X."/>
            <person name="de Brujin I."/>
            <person name="Lundin D."/>
            <person name="Andersson A."/>
            <person name="Bertilsson S."/>
            <person name="Dopson M."/>
        </authorList>
    </citation>
    <scope>NUCLEOTIDE SEQUENCE</scope>
    <source>
        <strain evidence="2">MM415A02299</strain>
        <strain evidence="3">MM415B02189</strain>
        <strain evidence="1">TM448A04664</strain>
        <strain evidence="4">TM448B02821</strain>
    </source>
</reference>
<dbReference type="EMBL" id="MT142039">
    <property type="protein sequence ID" value="QJA73611.1"/>
    <property type="molecule type" value="Genomic_DNA"/>
</dbReference>
<gene>
    <name evidence="2" type="ORF">MM415A02299_0012</name>
    <name evidence="3" type="ORF">MM415B02189_0012</name>
    <name evidence="1" type="ORF">TM448A04664_0011</name>
    <name evidence="4" type="ORF">TM448B02821_0010</name>
</gene>